<dbReference type="AlphaFoldDB" id="A0A417YRY1"/>
<dbReference type="PANTHER" id="PTHR30383">
    <property type="entry name" value="THIOESTERASE 1/PROTEASE 1/LYSOPHOSPHOLIPASE L1"/>
    <property type="match status" value="1"/>
</dbReference>
<dbReference type="InterPro" id="IPR013830">
    <property type="entry name" value="SGNH_hydro"/>
</dbReference>
<dbReference type="SUPFAM" id="SSF52266">
    <property type="entry name" value="SGNH hydrolase"/>
    <property type="match status" value="1"/>
</dbReference>
<evidence type="ECO:0000313" key="2">
    <source>
        <dbReference type="EMBL" id="RHW38052.1"/>
    </source>
</evidence>
<reference evidence="2 3" key="1">
    <citation type="journal article" date="2017" name="Int. J. Syst. Evol. Microbiol.">
        <title>Bacillus notoginsengisoli sp. nov., a novel bacterium isolated from the rhizosphere of Panax notoginseng.</title>
        <authorList>
            <person name="Zhang M.Y."/>
            <person name="Cheng J."/>
            <person name="Cai Y."/>
            <person name="Zhang T.Y."/>
            <person name="Wu Y.Y."/>
            <person name="Manikprabhu D."/>
            <person name="Li W.J."/>
            <person name="Zhang Y.X."/>
        </authorList>
    </citation>
    <scope>NUCLEOTIDE SEQUENCE [LARGE SCALE GENOMIC DNA]</scope>
    <source>
        <strain evidence="2 3">JCM 30743</strain>
    </source>
</reference>
<dbReference type="Pfam" id="PF13472">
    <property type="entry name" value="Lipase_GDSL_2"/>
    <property type="match status" value="1"/>
</dbReference>
<dbReference type="InterPro" id="IPR036514">
    <property type="entry name" value="SGNH_hydro_sf"/>
</dbReference>
<protein>
    <submittedName>
        <fullName evidence="2">GDSL family lipase</fullName>
    </submittedName>
</protein>
<dbReference type="InterPro" id="IPR051532">
    <property type="entry name" value="Ester_Hydrolysis_Enzymes"/>
</dbReference>
<accession>A0A417YRY1</accession>
<dbReference type="Proteomes" id="UP000284416">
    <property type="component" value="Unassembled WGS sequence"/>
</dbReference>
<dbReference type="CDD" id="cd04506">
    <property type="entry name" value="SGNH_hydrolase_YpmR_like"/>
    <property type="match status" value="1"/>
</dbReference>
<keyword evidence="3" id="KW-1185">Reference proteome</keyword>
<organism evidence="2 3">
    <name type="scientific">Neobacillus notoginsengisoli</name>
    <dbReference type="NCBI Taxonomy" id="1578198"/>
    <lineage>
        <taxon>Bacteria</taxon>
        <taxon>Bacillati</taxon>
        <taxon>Bacillota</taxon>
        <taxon>Bacilli</taxon>
        <taxon>Bacillales</taxon>
        <taxon>Bacillaceae</taxon>
        <taxon>Neobacillus</taxon>
    </lineage>
</organism>
<sequence length="263" mass="29309">MRNRTVRLWTILSAFFLVLWLGGLIWAVGDFYAGKPSEPKVKEPETMEKVDKNDDLHIVAMGDSLTRGTGDAAGRGYVGYLVDQLKERSKADVKLVNLGINGQRSAQLAEQVKQAEVKRQLGAADVVLITIGGNDLFRGGQGLADFDKQKPEEIQKAFLANMNTTLTEIRGANKDATVYFIGLYNPFIEFSEGKEISAIIRHWNFAAAELAAKYPKVVFVPTFDLFELNVNDYLYTDKFHPNTKGYQLIADRVASLVAWKGKN</sequence>
<evidence type="ECO:0000259" key="1">
    <source>
        <dbReference type="Pfam" id="PF13472"/>
    </source>
</evidence>
<evidence type="ECO:0000313" key="3">
    <source>
        <dbReference type="Proteomes" id="UP000284416"/>
    </source>
</evidence>
<dbReference type="Gene3D" id="3.40.50.1110">
    <property type="entry name" value="SGNH hydrolase"/>
    <property type="match status" value="1"/>
</dbReference>
<dbReference type="RefSeq" id="WP_118921732.1">
    <property type="nucleotide sequence ID" value="NZ_QWEG01000009.1"/>
</dbReference>
<proteinExistence type="predicted"/>
<feature type="domain" description="SGNH hydrolase-type esterase" evidence="1">
    <location>
        <begin position="60"/>
        <end position="248"/>
    </location>
</feature>
<gene>
    <name evidence="2" type="ORF">D1B31_14830</name>
</gene>
<dbReference type="GO" id="GO:0004622">
    <property type="term" value="F:phosphatidylcholine lysophospholipase activity"/>
    <property type="evidence" value="ECO:0007669"/>
    <property type="project" value="TreeGrafter"/>
</dbReference>
<dbReference type="EMBL" id="QWEG01000009">
    <property type="protein sequence ID" value="RHW38052.1"/>
    <property type="molecule type" value="Genomic_DNA"/>
</dbReference>
<name>A0A417YRY1_9BACI</name>
<dbReference type="OrthoDB" id="252349at2"/>
<comment type="caution">
    <text evidence="2">The sequence shown here is derived from an EMBL/GenBank/DDBJ whole genome shotgun (WGS) entry which is preliminary data.</text>
</comment>
<dbReference type="PANTHER" id="PTHR30383:SF27">
    <property type="entry name" value="SPORE GERMINATION LIPASE LIPC"/>
    <property type="match status" value="1"/>
</dbReference>